<organism evidence="1 2">
    <name type="scientific">Candidatus Uhrbacteria bacterium CG10_big_fil_rev_8_21_14_0_10_48_11</name>
    <dbReference type="NCBI Taxonomy" id="1975037"/>
    <lineage>
        <taxon>Bacteria</taxon>
        <taxon>Candidatus Uhriibacteriota</taxon>
    </lineage>
</organism>
<dbReference type="EMBL" id="PFET01000005">
    <property type="protein sequence ID" value="PJE76108.1"/>
    <property type="molecule type" value="Genomic_DNA"/>
</dbReference>
<proteinExistence type="predicted"/>
<name>A0A2M8LF90_9BACT</name>
<dbReference type="Pfam" id="PF07610">
    <property type="entry name" value="DUF1573"/>
    <property type="match status" value="1"/>
</dbReference>
<dbReference type="PANTHER" id="PTHR37833:SF1">
    <property type="entry name" value="SIGNAL PEPTIDE PROTEIN"/>
    <property type="match status" value="1"/>
</dbReference>
<sequence>MKLLGIIGSLFALSVAGLLWWGSTSQTVTGAPATGTIAGLSVEENNYDFGTIRMKDGNVEHNFTVTNTTNQPVEVRKVYTSCMCTTAFLQSTDREKGPFGMEGMGFFAPANEVIEPGESRAVRVVYDPNAHGPAGVGAIDRFIYLTDPSGGELRFEIRAMVTP</sequence>
<evidence type="ECO:0000313" key="2">
    <source>
        <dbReference type="Proteomes" id="UP000231152"/>
    </source>
</evidence>
<dbReference type="PANTHER" id="PTHR37833">
    <property type="entry name" value="LIPOPROTEIN-RELATED"/>
    <property type="match status" value="1"/>
</dbReference>
<dbReference type="InterPro" id="IPR011467">
    <property type="entry name" value="DUF1573"/>
</dbReference>
<protein>
    <recommendedName>
        <fullName evidence="3">DUF1573 domain-containing protein</fullName>
    </recommendedName>
</protein>
<dbReference type="Gene3D" id="2.60.40.10">
    <property type="entry name" value="Immunoglobulins"/>
    <property type="match status" value="1"/>
</dbReference>
<comment type="caution">
    <text evidence="1">The sequence shown here is derived from an EMBL/GenBank/DDBJ whole genome shotgun (WGS) entry which is preliminary data.</text>
</comment>
<gene>
    <name evidence="1" type="ORF">COV04_01090</name>
</gene>
<reference evidence="1 2" key="1">
    <citation type="submission" date="2017-09" db="EMBL/GenBank/DDBJ databases">
        <title>Depth-based differentiation of microbial function through sediment-hosted aquifers and enrichment of novel symbionts in the deep terrestrial subsurface.</title>
        <authorList>
            <person name="Probst A.J."/>
            <person name="Ladd B."/>
            <person name="Jarett J.K."/>
            <person name="Geller-Mcgrath D.E."/>
            <person name="Sieber C.M."/>
            <person name="Emerson J.B."/>
            <person name="Anantharaman K."/>
            <person name="Thomas B.C."/>
            <person name="Malmstrom R."/>
            <person name="Stieglmeier M."/>
            <person name="Klingl A."/>
            <person name="Woyke T."/>
            <person name="Ryan C.M."/>
            <person name="Banfield J.F."/>
        </authorList>
    </citation>
    <scope>NUCLEOTIDE SEQUENCE [LARGE SCALE GENOMIC DNA]</scope>
    <source>
        <strain evidence="1">CG10_big_fil_rev_8_21_14_0_10_48_11</strain>
    </source>
</reference>
<evidence type="ECO:0000313" key="1">
    <source>
        <dbReference type="EMBL" id="PJE76108.1"/>
    </source>
</evidence>
<dbReference type="InterPro" id="IPR013783">
    <property type="entry name" value="Ig-like_fold"/>
</dbReference>
<dbReference type="AlphaFoldDB" id="A0A2M8LF90"/>
<dbReference type="Proteomes" id="UP000231152">
    <property type="component" value="Unassembled WGS sequence"/>
</dbReference>
<evidence type="ECO:0008006" key="3">
    <source>
        <dbReference type="Google" id="ProtNLM"/>
    </source>
</evidence>
<accession>A0A2M8LF90</accession>